<dbReference type="EMBL" id="MRZV01000128">
    <property type="protein sequence ID" value="PIK57952.1"/>
    <property type="molecule type" value="Genomic_DNA"/>
</dbReference>
<evidence type="ECO:0000259" key="6">
    <source>
        <dbReference type="PROSITE" id="PS01180"/>
    </source>
</evidence>
<dbReference type="PANTHER" id="PTHR24252:SF7">
    <property type="entry name" value="HYALIN"/>
    <property type="match status" value="1"/>
</dbReference>
<dbReference type="InterPro" id="IPR036790">
    <property type="entry name" value="Frizzled_dom_sf"/>
</dbReference>
<dbReference type="CDD" id="cd07066">
    <property type="entry name" value="CRD_FZ"/>
    <property type="match status" value="2"/>
</dbReference>
<name>A0A2G8LCH6_STIJA</name>
<reference evidence="8 9" key="1">
    <citation type="journal article" date="2017" name="PLoS Biol.">
        <title>The sea cucumber genome provides insights into morphological evolution and visceral regeneration.</title>
        <authorList>
            <person name="Zhang X."/>
            <person name="Sun L."/>
            <person name="Yuan J."/>
            <person name="Sun Y."/>
            <person name="Gao Y."/>
            <person name="Zhang L."/>
            <person name="Li S."/>
            <person name="Dai H."/>
            <person name="Hamel J.F."/>
            <person name="Liu C."/>
            <person name="Yu Y."/>
            <person name="Liu S."/>
            <person name="Lin W."/>
            <person name="Guo K."/>
            <person name="Jin S."/>
            <person name="Xu P."/>
            <person name="Storey K.B."/>
            <person name="Huan P."/>
            <person name="Zhang T."/>
            <person name="Zhou Y."/>
            <person name="Zhang J."/>
            <person name="Lin C."/>
            <person name="Li X."/>
            <person name="Xing L."/>
            <person name="Huo D."/>
            <person name="Sun M."/>
            <person name="Wang L."/>
            <person name="Mercier A."/>
            <person name="Li F."/>
            <person name="Yang H."/>
            <person name="Xiang J."/>
        </authorList>
    </citation>
    <scope>NUCLEOTIDE SEQUENCE [LARGE SCALE GENOMIC DNA]</scope>
    <source>
        <strain evidence="8">Shaxun</strain>
        <tissue evidence="8">Muscle</tissue>
    </source>
</reference>
<keyword evidence="3 5" id="KW-1015">Disulfide bond</keyword>
<sequence length="388" mass="41684">MSAYRSPPAEGWKELTSNCEAIEHPVCAEMLPYNMTDSTSQEDLFDFLDGILDGATALGCPVDMAFLACATFFQDCSVDQQQRVRPCRETCLDTVLACNSNFTGFCDGLPIGSTPDQLLCPYGPDPICNEVFELTNEVTILTSPNYPSEYFSSLNCQWIAVAPGGYQILGKVRNFTTEGSFDVVVTGTGTDPNNRTSVFDTASGNVPPASQLFDTNEIWLAFASDGSVQAPGFQYELIAVKSEEVCSDGFYRCPVEGICIPASWVCDGVSDCRNGEDEQSCESNFCQGLPYSEATLALDVVPDTESAEAFLSIVEPVLAGCPELATLFLCGVIFPECPTGAVGYFPCQEDCQMLSEVCPQVVSIIGNCTLFPSGEPEGNGTCLSGKLF</sequence>
<dbReference type="Gene3D" id="1.10.2000.10">
    <property type="entry name" value="Frizzled cysteine-rich domain"/>
    <property type="match status" value="2"/>
</dbReference>
<evidence type="ECO:0000256" key="4">
    <source>
        <dbReference type="PROSITE-ProRule" id="PRU00090"/>
    </source>
</evidence>
<dbReference type="SUPFAM" id="SSF57424">
    <property type="entry name" value="LDL receptor-like module"/>
    <property type="match status" value="1"/>
</dbReference>
<evidence type="ECO:0000256" key="3">
    <source>
        <dbReference type="ARBA" id="ARBA00023157"/>
    </source>
</evidence>
<dbReference type="PROSITE" id="PS50068">
    <property type="entry name" value="LDLRA_2"/>
    <property type="match status" value="1"/>
</dbReference>
<evidence type="ECO:0000256" key="2">
    <source>
        <dbReference type="ARBA" id="ARBA00022968"/>
    </source>
</evidence>
<organism evidence="8 9">
    <name type="scientific">Stichopus japonicus</name>
    <name type="common">Sea cucumber</name>
    <dbReference type="NCBI Taxonomy" id="307972"/>
    <lineage>
        <taxon>Eukaryota</taxon>
        <taxon>Metazoa</taxon>
        <taxon>Echinodermata</taxon>
        <taxon>Eleutherozoa</taxon>
        <taxon>Echinozoa</taxon>
        <taxon>Holothuroidea</taxon>
        <taxon>Aspidochirotacea</taxon>
        <taxon>Aspidochirotida</taxon>
        <taxon>Stichopodidae</taxon>
        <taxon>Apostichopus</taxon>
    </lineage>
</organism>
<dbReference type="Pfam" id="PF01392">
    <property type="entry name" value="Fz"/>
    <property type="match status" value="2"/>
</dbReference>
<dbReference type="SMART" id="SM00042">
    <property type="entry name" value="CUB"/>
    <property type="match status" value="1"/>
</dbReference>
<evidence type="ECO:0000256" key="5">
    <source>
        <dbReference type="PROSITE-ProRule" id="PRU00124"/>
    </source>
</evidence>
<comment type="subcellular location">
    <subcellularLocation>
        <location evidence="1">Cell membrane</location>
        <topology evidence="1">Single-pass type II membrane protein</topology>
    </subcellularLocation>
</comment>
<dbReference type="PROSITE" id="PS50038">
    <property type="entry name" value="FZ"/>
    <property type="match status" value="2"/>
</dbReference>
<dbReference type="InterPro" id="IPR000859">
    <property type="entry name" value="CUB_dom"/>
</dbReference>
<gene>
    <name evidence="8" type="ORF">BSL78_05151</name>
</gene>
<dbReference type="PANTHER" id="PTHR24252">
    <property type="entry name" value="ACROSIN-RELATED"/>
    <property type="match status" value="1"/>
</dbReference>
<accession>A0A2G8LCH6</accession>
<dbReference type="InterPro" id="IPR035914">
    <property type="entry name" value="Sperma_CUB_dom_sf"/>
</dbReference>
<keyword evidence="9" id="KW-1185">Reference proteome</keyword>
<dbReference type="PROSITE" id="PS01180">
    <property type="entry name" value="CUB"/>
    <property type="match status" value="1"/>
</dbReference>
<protein>
    <submittedName>
        <fullName evidence="8">Putative low-density lipoprotein receptor-related protein 12-like</fullName>
    </submittedName>
</protein>
<dbReference type="GO" id="GO:0005886">
    <property type="term" value="C:plasma membrane"/>
    <property type="evidence" value="ECO:0007669"/>
    <property type="project" value="UniProtKB-SubCell"/>
</dbReference>
<dbReference type="Proteomes" id="UP000230750">
    <property type="component" value="Unassembled WGS sequence"/>
</dbReference>
<comment type="caution">
    <text evidence="8">The sequence shown here is derived from an EMBL/GenBank/DDBJ whole genome shotgun (WGS) entry which is preliminary data.</text>
</comment>
<proteinExistence type="predicted"/>
<dbReference type="STRING" id="307972.A0A2G8LCH6"/>
<feature type="domain" description="FZ" evidence="7">
    <location>
        <begin position="14"/>
        <end position="131"/>
    </location>
</feature>
<dbReference type="PROSITE" id="PS01209">
    <property type="entry name" value="LDLRA_1"/>
    <property type="match status" value="1"/>
</dbReference>
<dbReference type="InterPro" id="IPR036055">
    <property type="entry name" value="LDL_receptor-like_sf"/>
</dbReference>
<dbReference type="OrthoDB" id="10020456at2759"/>
<feature type="disulfide bond" evidence="4">
    <location>
        <begin position="87"/>
        <end position="128"/>
    </location>
</feature>
<dbReference type="CDD" id="cd00041">
    <property type="entry name" value="CUB"/>
    <property type="match status" value="1"/>
</dbReference>
<comment type="caution">
    <text evidence="5">Lacks conserved residue(s) required for the propagation of feature annotation.</text>
</comment>
<dbReference type="CDD" id="cd00112">
    <property type="entry name" value="LDLa"/>
    <property type="match status" value="1"/>
</dbReference>
<keyword evidence="8" id="KW-0675">Receptor</keyword>
<dbReference type="InterPro" id="IPR002172">
    <property type="entry name" value="LDrepeatLR_classA_rpt"/>
</dbReference>
<dbReference type="Gene3D" id="4.10.400.10">
    <property type="entry name" value="Low-density Lipoprotein Receptor"/>
    <property type="match status" value="1"/>
</dbReference>
<dbReference type="Gene3D" id="2.60.120.290">
    <property type="entry name" value="Spermadhesin, CUB domain"/>
    <property type="match status" value="1"/>
</dbReference>
<dbReference type="Pfam" id="PF00431">
    <property type="entry name" value="CUB"/>
    <property type="match status" value="1"/>
</dbReference>
<dbReference type="SUPFAM" id="SSF63501">
    <property type="entry name" value="Frizzled cysteine-rich domain"/>
    <property type="match status" value="2"/>
</dbReference>
<dbReference type="AlphaFoldDB" id="A0A2G8LCH6"/>
<feature type="disulfide bond" evidence="5">
    <location>
        <begin position="266"/>
        <end position="281"/>
    </location>
</feature>
<evidence type="ECO:0000259" key="7">
    <source>
        <dbReference type="PROSITE" id="PS50038"/>
    </source>
</evidence>
<keyword evidence="2" id="KW-0812">Transmembrane</keyword>
<dbReference type="SMART" id="SM00192">
    <property type="entry name" value="LDLa"/>
    <property type="match status" value="1"/>
</dbReference>
<evidence type="ECO:0000313" key="9">
    <source>
        <dbReference type="Proteomes" id="UP000230750"/>
    </source>
</evidence>
<feature type="domain" description="CUB" evidence="6">
    <location>
        <begin position="128"/>
        <end position="240"/>
    </location>
</feature>
<evidence type="ECO:0000313" key="8">
    <source>
        <dbReference type="EMBL" id="PIK57952.1"/>
    </source>
</evidence>
<feature type="disulfide bond" evidence="4">
    <location>
        <begin position="60"/>
        <end position="98"/>
    </location>
</feature>
<dbReference type="SUPFAM" id="SSF49854">
    <property type="entry name" value="Spermadhesin, CUB domain"/>
    <property type="match status" value="1"/>
</dbReference>
<feature type="domain" description="FZ" evidence="7">
    <location>
        <begin position="254"/>
        <end position="385"/>
    </location>
</feature>
<evidence type="ECO:0000256" key="1">
    <source>
        <dbReference type="ARBA" id="ARBA00004401"/>
    </source>
</evidence>
<dbReference type="InterPro" id="IPR023415">
    <property type="entry name" value="LDLR_class-A_CS"/>
</dbReference>
<keyword evidence="8" id="KW-0449">Lipoprotein</keyword>
<keyword evidence="2" id="KW-0735">Signal-anchor</keyword>
<dbReference type="InterPro" id="IPR020067">
    <property type="entry name" value="Frizzled_dom"/>
</dbReference>